<name>A0AAD4SRX6_9MAGN</name>
<organism evidence="2 3">
    <name type="scientific">Papaver atlanticum</name>
    <dbReference type="NCBI Taxonomy" id="357466"/>
    <lineage>
        <taxon>Eukaryota</taxon>
        <taxon>Viridiplantae</taxon>
        <taxon>Streptophyta</taxon>
        <taxon>Embryophyta</taxon>
        <taxon>Tracheophyta</taxon>
        <taxon>Spermatophyta</taxon>
        <taxon>Magnoliopsida</taxon>
        <taxon>Ranunculales</taxon>
        <taxon>Papaveraceae</taxon>
        <taxon>Papaveroideae</taxon>
        <taxon>Papaver</taxon>
    </lineage>
</organism>
<keyword evidence="3" id="KW-1185">Reference proteome</keyword>
<dbReference type="AlphaFoldDB" id="A0AAD4SRX6"/>
<dbReference type="InterPro" id="IPR036259">
    <property type="entry name" value="MFS_trans_sf"/>
</dbReference>
<feature type="non-terminal residue" evidence="2">
    <location>
        <position position="141"/>
    </location>
</feature>
<feature type="transmembrane region" description="Helical" evidence="1">
    <location>
        <begin position="106"/>
        <end position="126"/>
    </location>
</feature>
<evidence type="ECO:0000313" key="3">
    <source>
        <dbReference type="Proteomes" id="UP001202328"/>
    </source>
</evidence>
<dbReference type="PANTHER" id="PTHR11654">
    <property type="entry name" value="OLIGOPEPTIDE TRANSPORTER-RELATED"/>
    <property type="match status" value="1"/>
</dbReference>
<accession>A0AAD4SRX6</accession>
<evidence type="ECO:0000313" key="2">
    <source>
        <dbReference type="EMBL" id="KAI3917859.1"/>
    </source>
</evidence>
<dbReference type="Gene3D" id="1.20.1250.20">
    <property type="entry name" value="MFS general substrate transporter like domains"/>
    <property type="match status" value="1"/>
</dbReference>
<comment type="caution">
    <text evidence="2">The sequence shown here is derived from an EMBL/GenBank/DDBJ whole genome shotgun (WGS) entry which is preliminary data.</text>
</comment>
<gene>
    <name evidence="2" type="ORF">MKW98_000093</name>
</gene>
<protein>
    <submittedName>
        <fullName evidence="2">Uncharacterized protein</fullName>
    </submittedName>
</protein>
<keyword evidence="1" id="KW-1133">Transmembrane helix</keyword>
<reference evidence="2" key="1">
    <citation type="submission" date="2022-04" db="EMBL/GenBank/DDBJ databases">
        <title>A functionally conserved STORR gene fusion in Papaver species that diverged 16.8 million years ago.</title>
        <authorList>
            <person name="Catania T."/>
        </authorList>
    </citation>
    <scope>NUCLEOTIDE SEQUENCE</scope>
    <source>
        <strain evidence="2">S-188037</strain>
    </source>
</reference>
<proteinExistence type="predicted"/>
<keyword evidence="1" id="KW-0472">Membrane</keyword>
<dbReference type="EMBL" id="JAJJMB010008958">
    <property type="protein sequence ID" value="KAI3917859.1"/>
    <property type="molecule type" value="Genomic_DNA"/>
</dbReference>
<feature type="transmembrane region" description="Helical" evidence="1">
    <location>
        <begin position="64"/>
        <end position="86"/>
    </location>
</feature>
<evidence type="ECO:0000256" key="1">
    <source>
        <dbReference type="SAM" id="Phobius"/>
    </source>
</evidence>
<dbReference type="Proteomes" id="UP001202328">
    <property type="component" value="Unassembled WGS sequence"/>
</dbReference>
<sequence>MEVLSYVNADANDSEVPLLTNNNTTNGHGIEKNSSSSSDFVEGVVDYKGEKVFDRSKFGGWKSASFLTLLSVADSFVYFGMILNLISYLTGPLQQSTLAAAQNINILVGVTWMVPLFTSLFVDCFLGQFRTILFSCLIYIM</sequence>
<keyword evidence="1" id="KW-0812">Transmembrane</keyword>